<dbReference type="GO" id="GO:0006355">
    <property type="term" value="P:regulation of DNA-templated transcription"/>
    <property type="evidence" value="ECO:0007669"/>
    <property type="project" value="InterPro"/>
</dbReference>
<dbReference type="Proteomes" id="UP000783796">
    <property type="component" value="Unassembled WGS sequence"/>
</dbReference>
<organism evidence="2 3">
    <name type="scientific">Candidatus Phocaeicola faecigallinarum</name>
    <dbReference type="NCBI Taxonomy" id="2838732"/>
    <lineage>
        <taxon>Bacteria</taxon>
        <taxon>Pseudomonadati</taxon>
        <taxon>Bacteroidota</taxon>
        <taxon>Bacteroidia</taxon>
        <taxon>Bacteroidales</taxon>
        <taxon>Bacteroidaceae</taxon>
        <taxon>Phocaeicola</taxon>
    </lineage>
</organism>
<comment type="caution">
    <text evidence="2">The sequence shown here is derived from an EMBL/GenBank/DDBJ whole genome shotgun (WGS) entry which is preliminary data.</text>
</comment>
<evidence type="ECO:0000313" key="3">
    <source>
        <dbReference type="Proteomes" id="UP000783796"/>
    </source>
</evidence>
<name>A0A948WWL3_9BACT</name>
<feature type="region of interest" description="Disordered" evidence="1">
    <location>
        <begin position="1"/>
        <end position="35"/>
    </location>
</feature>
<accession>A0A948WWL3</accession>
<sequence length="87" mass="10164">MENKRNNLRENMKAGLSSLVRPTTETIKQPDLRTQEKPKYKTCNYITDPSRHNRLKRYATDNGMTLLQAFNEAIDLYLSDKGERYAP</sequence>
<proteinExistence type="predicted"/>
<dbReference type="EMBL" id="JAHLFW010000100">
    <property type="protein sequence ID" value="MBU3839037.1"/>
    <property type="molecule type" value="Genomic_DNA"/>
</dbReference>
<reference evidence="2" key="2">
    <citation type="submission" date="2021-04" db="EMBL/GenBank/DDBJ databases">
        <authorList>
            <person name="Gilroy R."/>
        </authorList>
    </citation>
    <scope>NUCLEOTIDE SEQUENCE</scope>
    <source>
        <strain evidence="2">G4-2901</strain>
    </source>
</reference>
<dbReference type="AlphaFoldDB" id="A0A948WWL3"/>
<reference evidence="2" key="1">
    <citation type="journal article" date="2021" name="PeerJ">
        <title>Extensive microbial diversity within the chicken gut microbiome revealed by metagenomics and culture.</title>
        <authorList>
            <person name="Gilroy R."/>
            <person name="Ravi A."/>
            <person name="Getino M."/>
            <person name="Pursley I."/>
            <person name="Horton D.L."/>
            <person name="Alikhan N.F."/>
            <person name="Baker D."/>
            <person name="Gharbi K."/>
            <person name="Hall N."/>
            <person name="Watson M."/>
            <person name="Adriaenssens E.M."/>
            <person name="Foster-Nyarko E."/>
            <person name="Jarju S."/>
            <person name="Secka A."/>
            <person name="Antonio M."/>
            <person name="Oren A."/>
            <person name="Chaudhuri R.R."/>
            <person name="La Ragione R."/>
            <person name="Hildebrand F."/>
            <person name="Pallen M.J."/>
        </authorList>
    </citation>
    <scope>NUCLEOTIDE SEQUENCE</scope>
    <source>
        <strain evidence="2">G4-2901</strain>
    </source>
</reference>
<evidence type="ECO:0000256" key="1">
    <source>
        <dbReference type="SAM" id="MobiDB-lite"/>
    </source>
</evidence>
<feature type="compositionally biased region" description="Basic and acidic residues" evidence="1">
    <location>
        <begin position="1"/>
        <end position="12"/>
    </location>
</feature>
<dbReference type="InterPro" id="IPR013321">
    <property type="entry name" value="Arc_rbn_hlx_hlx"/>
</dbReference>
<gene>
    <name evidence="2" type="ORF">H9777_12160</name>
</gene>
<evidence type="ECO:0000313" key="2">
    <source>
        <dbReference type="EMBL" id="MBU3839037.1"/>
    </source>
</evidence>
<dbReference type="Gene3D" id="1.10.1220.10">
    <property type="entry name" value="Met repressor-like"/>
    <property type="match status" value="1"/>
</dbReference>
<protein>
    <submittedName>
        <fullName evidence="2">Uncharacterized protein</fullName>
    </submittedName>
</protein>